<dbReference type="InterPro" id="IPR045269">
    <property type="entry name" value="Atg1-like"/>
</dbReference>
<evidence type="ECO:0000313" key="7">
    <source>
        <dbReference type="EMBL" id="KAL1523308.1"/>
    </source>
</evidence>
<evidence type="ECO:0000256" key="3">
    <source>
        <dbReference type="ARBA" id="ARBA00022777"/>
    </source>
</evidence>
<evidence type="ECO:0000256" key="2">
    <source>
        <dbReference type="ARBA" id="ARBA00022741"/>
    </source>
</evidence>
<dbReference type="AlphaFoldDB" id="A0AB34JND6"/>
<dbReference type="InterPro" id="IPR000719">
    <property type="entry name" value="Prot_kinase_dom"/>
</dbReference>
<keyword evidence="3" id="KW-0418">Kinase</keyword>
<dbReference type="GO" id="GO:0005524">
    <property type="term" value="F:ATP binding"/>
    <property type="evidence" value="ECO:0007669"/>
    <property type="project" value="UniProtKB-KW"/>
</dbReference>
<keyword evidence="5" id="KW-0812">Transmembrane</keyword>
<accession>A0AB34JND6</accession>
<keyword evidence="5" id="KW-0472">Membrane</keyword>
<comment type="caution">
    <text evidence="7">The sequence shown here is derived from an EMBL/GenBank/DDBJ whole genome shotgun (WGS) entry which is preliminary data.</text>
</comment>
<dbReference type="GO" id="GO:0004674">
    <property type="term" value="F:protein serine/threonine kinase activity"/>
    <property type="evidence" value="ECO:0007669"/>
    <property type="project" value="InterPro"/>
</dbReference>
<dbReference type="Gene3D" id="3.30.200.20">
    <property type="entry name" value="Phosphorylase Kinase, domain 1"/>
    <property type="match status" value="1"/>
</dbReference>
<dbReference type="GO" id="GO:0005776">
    <property type="term" value="C:autophagosome"/>
    <property type="evidence" value="ECO:0007669"/>
    <property type="project" value="TreeGrafter"/>
</dbReference>
<dbReference type="InterPro" id="IPR029044">
    <property type="entry name" value="Nucleotide-diphossugar_trans"/>
</dbReference>
<dbReference type="SUPFAM" id="SSF56112">
    <property type="entry name" value="Protein kinase-like (PK-like)"/>
    <property type="match status" value="1"/>
</dbReference>
<sequence>MKGRRVTRALVPAASRMATSSSDTGARQILRVDGTAVVIFLLKQLHKLGIESVVVTLGHKGAVLANEIKAQNFAGMCVHLVWCETTYCRGHASNLMASRSFFSGTDPILVVMSDHLFEDGLLERLADLDLLNRDCADAVALVDDTQESINWVSEDHCDAFCKNGHCQKIVKVMKGTANRLVRIGKRLSAYDGLEAGAYLIRPIVFDVLVKLLAKTVYCTLADAMQKIADSGKLRYVSTQGFQWYSELTVSSLQQPEFVSKAVWPRWRTHAKAILAESAGSPSFSRLEAPADDVGMRRVGTFIQLGEAIGEGASSVVCEAVEHSSGDSLPDGQSMIAHGADEARVCSGGNLAVKMVKHSDYEHEQLAMWETHVLQQLNHKNISKLRDMIDLVDATYIVMERVDGPELGDYIAMQNEGRLHHVVACRVFSQLLAALRRLLCTLARIEEAVLTDWGFSRQVGSAPCNASMFGTPAYAPPEQLTGYCPDGISGGTRKLCAAADVWALGATLHEMLTGYTPFKGDTFDQLVRNVINLNYSASFADDVPREARDVVLGMLQVNPCDRLTINELISCDWVTRFGVLEREARPEEDLDKKFADDDPKLHGRGMWRMRLYNTLSVWRGTMLKLLYASIIVGAILLHCSADSRTSSDVFQTYDHET</sequence>
<keyword evidence="5" id="KW-1133">Transmembrane helix</keyword>
<dbReference type="GO" id="GO:0016020">
    <property type="term" value="C:membrane"/>
    <property type="evidence" value="ECO:0007669"/>
    <property type="project" value="TreeGrafter"/>
</dbReference>
<dbReference type="Gene3D" id="1.10.510.10">
    <property type="entry name" value="Transferase(Phosphotransferase) domain 1"/>
    <property type="match status" value="1"/>
</dbReference>
<dbReference type="PANTHER" id="PTHR24348:SF22">
    <property type="entry name" value="NON-SPECIFIC SERINE_THREONINE PROTEIN KINASE"/>
    <property type="match status" value="1"/>
</dbReference>
<evidence type="ECO:0000313" key="8">
    <source>
        <dbReference type="Proteomes" id="UP001515480"/>
    </source>
</evidence>
<dbReference type="PROSITE" id="PS50011">
    <property type="entry name" value="PROTEIN_KINASE_DOM"/>
    <property type="match status" value="1"/>
</dbReference>
<reference evidence="7 8" key="1">
    <citation type="journal article" date="2024" name="Science">
        <title>Giant polyketide synthase enzymes in the biosynthesis of giant marine polyether toxins.</title>
        <authorList>
            <person name="Fallon T.R."/>
            <person name="Shende V.V."/>
            <person name="Wierzbicki I.H."/>
            <person name="Pendleton A.L."/>
            <person name="Watervoot N.F."/>
            <person name="Auber R.P."/>
            <person name="Gonzalez D.J."/>
            <person name="Wisecaver J.H."/>
            <person name="Moore B.S."/>
        </authorList>
    </citation>
    <scope>NUCLEOTIDE SEQUENCE [LARGE SCALE GENOMIC DNA]</scope>
    <source>
        <strain evidence="7 8">12B1</strain>
    </source>
</reference>
<proteinExistence type="predicted"/>
<dbReference type="Gene3D" id="3.90.550.10">
    <property type="entry name" value="Spore Coat Polysaccharide Biosynthesis Protein SpsA, Chain A"/>
    <property type="match status" value="1"/>
</dbReference>
<evidence type="ECO:0000256" key="4">
    <source>
        <dbReference type="ARBA" id="ARBA00022840"/>
    </source>
</evidence>
<feature type="domain" description="Protein kinase" evidence="6">
    <location>
        <begin position="302"/>
        <end position="573"/>
    </location>
</feature>
<evidence type="ECO:0000259" key="6">
    <source>
        <dbReference type="PROSITE" id="PS50011"/>
    </source>
</evidence>
<evidence type="ECO:0000256" key="1">
    <source>
        <dbReference type="ARBA" id="ARBA00022679"/>
    </source>
</evidence>
<dbReference type="SUPFAM" id="SSF53448">
    <property type="entry name" value="Nucleotide-diphospho-sugar transferases"/>
    <property type="match status" value="1"/>
</dbReference>
<feature type="transmembrane region" description="Helical" evidence="5">
    <location>
        <begin position="615"/>
        <end position="636"/>
    </location>
</feature>
<name>A0AB34JND6_PRYPA</name>
<gene>
    <name evidence="7" type="ORF">AB1Y20_018254</name>
</gene>
<protein>
    <recommendedName>
        <fullName evidence="6">Protein kinase domain-containing protein</fullName>
    </recommendedName>
</protein>
<keyword evidence="8" id="KW-1185">Reference proteome</keyword>
<dbReference type="EMBL" id="JBGBPQ010000006">
    <property type="protein sequence ID" value="KAL1523308.1"/>
    <property type="molecule type" value="Genomic_DNA"/>
</dbReference>
<keyword evidence="4" id="KW-0067">ATP-binding</keyword>
<dbReference type="InterPro" id="IPR011009">
    <property type="entry name" value="Kinase-like_dom_sf"/>
</dbReference>
<keyword evidence="2" id="KW-0547">Nucleotide-binding</keyword>
<dbReference type="Pfam" id="PF00069">
    <property type="entry name" value="Pkinase"/>
    <property type="match status" value="2"/>
</dbReference>
<dbReference type="GO" id="GO:0000045">
    <property type="term" value="P:autophagosome assembly"/>
    <property type="evidence" value="ECO:0007669"/>
    <property type="project" value="TreeGrafter"/>
</dbReference>
<dbReference type="PANTHER" id="PTHR24348">
    <property type="entry name" value="SERINE/THREONINE-PROTEIN KINASE UNC-51-RELATED"/>
    <property type="match status" value="1"/>
</dbReference>
<keyword evidence="1" id="KW-0808">Transferase</keyword>
<dbReference type="GO" id="GO:0000407">
    <property type="term" value="C:phagophore assembly site"/>
    <property type="evidence" value="ECO:0007669"/>
    <property type="project" value="TreeGrafter"/>
</dbReference>
<dbReference type="GO" id="GO:0010506">
    <property type="term" value="P:regulation of autophagy"/>
    <property type="evidence" value="ECO:0007669"/>
    <property type="project" value="InterPro"/>
</dbReference>
<dbReference type="GO" id="GO:0005829">
    <property type="term" value="C:cytosol"/>
    <property type="evidence" value="ECO:0007669"/>
    <property type="project" value="TreeGrafter"/>
</dbReference>
<evidence type="ECO:0000256" key="5">
    <source>
        <dbReference type="SAM" id="Phobius"/>
    </source>
</evidence>
<dbReference type="Proteomes" id="UP001515480">
    <property type="component" value="Unassembled WGS sequence"/>
</dbReference>
<organism evidence="7 8">
    <name type="scientific">Prymnesium parvum</name>
    <name type="common">Toxic golden alga</name>
    <dbReference type="NCBI Taxonomy" id="97485"/>
    <lineage>
        <taxon>Eukaryota</taxon>
        <taxon>Haptista</taxon>
        <taxon>Haptophyta</taxon>
        <taxon>Prymnesiophyceae</taxon>
        <taxon>Prymnesiales</taxon>
        <taxon>Prymnesiaceae</taxon>
        <taxon>Prymnesium</taxon>
    </lineage>
</organism>